<organism evidence="1 2">
    <name type="scientific">Trichostrongylus colubriformis</name>
    <name type="common">Black scour worm</name>
    <dbReference type="NCBI Taxonomy" id="6319"/>
    <lineage>
        <taxon>Eukaryota</taxon>
        <taxon>Metazoa</taxon>
        <taxon>Ecdysozoa</taxon>
        <taxon>Nematoda</taxon>
        <taxon>Chromadorea</taxon>
        <taxon>Rhabditida</taxon>
        <taxon>Rhabditina</taxon>
        <taxon>Rhabditomorpha</taxon>
        <taxon>Strongyloidea</taxon>
        <taxon>Trichostrongylidae</taxon>
        <taxon>Trichostrongylus</taxon>
    </lineage>
</organism>
<name>A0AAN8F5J5_TRICO</name>
<gene>
    <name evidence="1" type="ORF">GCK32_018579</name>
</gene>
<proteinExistence type="predicted"/>
<protein>
    <submittedName>
        <fullName evidence="1">Uncharacterized protein</fullName>
    </submittedName>
</protein>
<dbReference type="Proteomes" id="UP001331761">
    <property type="component" value="Unassembled WGS sequence"/>
</dbReference>
<comment type="caution">
    <text evidence="1">The sequence shown here is derived from an EMBL/GenBank/DDBJ whole genome shotgun (WGS) entry which is preliminary data.</text>
</comment>
<reference evidence="1 2" key="1">
    <citation type="submission" date="2019-10" db="EMBL/GenBank/DDBJ databases">
        <title>Assembly and Annotation for the nematode Trichostrongylus colubriformis.</title>
        <authorList>
            <person name="Martin J."/>
        </authorList>
    </citation>
    <scope>NUCLEOTIDE SEQUENCE [LARGE SCALE GENOMIC DNA]</scope>
    <source>
        <strain evidence="1">G859</strain>
        <tissue evidence="1">Whole worm</tissue>
    </source>
</reference>
<evidence type="ECO:0000313" key="1">
    <source>
        <dbReference type="EMBL" id="KAK5969729.1"/>
    </source>
</evidence>
<dbReference type="EMBL" id="WIXE01019815">
    <property type="protein sequence ID" value="KAK5969729.1"/>
    <property type="molecule type" value="Genomic_DNA"/>
</dbReference>
<dbReference type="AlphaFoldDB" id="A0AAN8F5J5"/>
<accession>A0AAN8F5J5</accession>
<keyword evidence="2" id="KW-1185">Reference proteome</keyword>
<sequence length="153" mass="17244">MMALQLADSCIIRFRSTSASTEDSRLRRHQPGYLSVNSRRLLRAVSSGPVASAEELLSEHDWTGRVACVNNKSDIHTWLTEAIGTKTVRQYMKEMFMAVYNLATGARTTFDYTPWPTLFRLDYVFSGFLQLSLAFDCKIDTNKFAIAETSGIS</sequence>
<evidence type="ECO:0000313" key="2">
    <source>
        <dbReference type="Proteomes" id="UP001331761"/>
    </source>
</evidence>